<dbReference type="GO" id="GO:0003677">
    <property type="term" value="F:DNA binding"/>
    <property type="evidence" value="ECO:0007669"/>
    <property type="project" value="InterPro"/>
</dbReference>
<proteinExistence type="predicted"/>
<keyword evidence="1" id="KW-0472">Membrane</keyword>
<dbReference type="CDD" id="cd00093">
    <property type="entry name" value="HTH_XRE"/>
    <property type="match status" value="1"/>
</dbReference>
<dbReference type="Proteomes" id="UP000051254">
    <property type="component" value="Unassembled WGS sequence"/>
</dbReference>
<dbReference type="InterPro" id="IPR050400">
    <property type="entry name" value="Bact_Cytoskel_RodZ"/>
</dbReference>
<dbReference type="PROSITE" id="PS50943">
    <property type="entry name" value="HTH_CROC1"/>
    <property type="match status" value="1"/>
</dbReference>
<dbReference type="SUPFAM" id="SSF47413">
    <property type="entry name" value="lambda repressor-like DNA-binding domains"/>
    <property type="match status" value="1"/>
</dbReference>
<dbReference type="Pfam" id="PF13464">
    <property type="entry name" value="RodZ_C"/>
    <property type="match status" value="1"/>
</dbReference>
<keyword evidence="1" id="KW-1133">Transmembrane helix</keyword>
<protein>
    <recommendedName>
        <fullName evidence="2">HTH cro/C1-type domain-containing protein</fullName>
    </recommendedName>
</protein>
<reference evidence="3 4" key="1">
    <citation type="submission" date="2015-05" db="EMBL/GenBank/DDBJ databases">
        <title>Genome sequencing and analysis of members of genus Stenotrophomonas.</title>
        <authorList>
            <person name="Patil P.P."/>
            <person name="Midha S."/>
            <person name="Patil P.B."/>
        </authorList>
    </citation>
    <scope>NUCLEOTIDE SEQUENCE [LARGE SCALE GENOMIC DNA]</scope>
    <source>
        <strain evidence="3 4">DSM 17805</strain>
    </source>
</reference>
<dbReference type="Gene3D" id="1.10.260.40">
    <property type="entry name" value="lambda repressor-like DNA-binding domains"/>
    <property type="match status" value="1"/>
</dbReference>
<feature type="transmembrane region" description="Helical" evidence="1">
    <location>
        <begin position="114"/>
        <end position="135"/>
    </location>
</feature>
<feature type="domain" description="HTH cro/C1-type" evidence="2">
    <location>
        <begin position="20"/>
        <end position="52"/>
    </location>
</feature>
<dbReference type="RefSeq" id="WP_083488090.1">
    <property type="nucleotide sequence ID" value="NZ_LDJH01000006.1"/>
</dbReference>
<evidence type="ECO:0000259" key="2">
    <source>
        <dbReference type="PROSITE" id="PS50943"/>
    </source>
</evidence>
<keyword evidence="1" id="KW-0812">Transmembrane</keyword>
<name>A0A0R0BRP6_9GAMM</name>
<evidence type="ECO:0000313" key="4">
    <source>
        <dbReference type="Proteomes" id="UP000051254"/>
    </source>
</evidence>
<comment type="caution">
    <text evidence="3">The sequence shown here is derived from an EMBL/GenBank/DDBJ whole genome shotgun (WGS) entry which is preliminary data.</text>
</comment>
<dbReference type="PANTHER" id="PTHR34475">
    <property type="match status" value="1"/>
</dbReference>
<dbReference type="STRING" id="266128.ABB25_04360"/>
<accession>A0A0R0BRP6</accession>
<dbReference type="PATRIC" id="fig|266128.3.peg.2523"/>
<dbReference type="Pfam" id="PF13413">
    <property type="entry name" value="HTH_25"/>
    <property type="match status" value="1"/>
</dbReference>
<dbReference type="OrthoDB" id="9790252at2"/>
<gene>
    <name evidence="3" type="ORF">ABB25_04360</name>
</gene>
<dbReference type="EMBL" id="LDJH01000006">
    <property type="protein sequence ID" value="KRG59755.1"/>
    <property type="molecule type" value="Genomic_DNA"/>
</dbReference>
<dbReference type="PANTHER" id="PTHR34475:SF1">
    <property type="entry name" value="CYTOSKELETON PROTEIN RODZ"/>
    <property type="match status" value="1"/>
</dbReference>
<keyword evidence="4" id="KW-1185">Reference proteome</keyword>
<evidence type="ECO:0000256" key="1">
    <source>
        <dbReference type="SAM" id="Phobius"/>
    </source>
</evidence>
<evidence type="ECO:0000313" key="3">
    <source>
        <dbReference type="EMBL" id="KRG59755.1"/>
    </source>
</evidence>
<dbReference type="InterPro" id="IPR025194">
    <property type="entry name" value="RodZ-like_C"/>
</dbReference>
<dbReference type="InterPro" id="IPR001387">
    <property type="entry name" value="Cro/C1-type_HTH"/>
</dbReference>
<organism evidence="3 4">
    <name type="scientific">Stenotrophomonas koreensis</name>
    <dbReference type="NCBI Taxonomy" id="266128"/>
    <lineage>
        <taxon>Bacteria</taxon>
        <taxon>Pseudomonadati</taxon>
        <taxon>Pseudomonadota</taxon>
        <taxon>Gammaproteobacteria</taxon>
        <taxon>Lysobacterales</taxon>
        <taxon>Lysobacteraceae</taxon>
        <taxon>Stenotrophomonas</taxon>
    </lineage>
</organism>
<dbReference type="InterPro" id="IPR010982">
    <property type="entry name" value="Lambda_DNA-bd_dom_sf"/>
</dbReference>
<sequence length="290" mass="29825">MTTEAVVEGNVDAVTAGELLLQARQGKGLSQAQVAEQLHVPMRVIAALEGGQWERLGAPVFIRGQLRSYARLLQLDAAPLLASVPVAPMDPVVMVSEGRSLPLRRPGQGLGRKLLYGVAVLALATPAVLLLRSYLQPAPAVASLDALPATEVAGPAAELALPVRVEAAGARQSLPLVADAAATGLPSTPAPPAAAAATPTGEGGQLLLEFAGDSWIEIGGPQGQVVEKSLIPAGQQRRYRAEDVARVLLGNSTQVQASIDGRAIDLTAMGRSNVARFTVSSDGSVSPVVN</sequence>
<dbReference type="AlphaFoldDB" id="A0A0R0BRP6"/>